<organism evidence="6 7">
    <name type="scientific">Rhodocyclus gracilis</name>
    <dbReference type="NCBI Taxonomy" id="2929842"/>
    <lineage>
        <taxon>Bacteria</taxon>
        <taxon>Pseudomonadati</taxon>
        <taxon>Pseudomonadota</taxon>
        <taxon>Betaproteobacteria</taxon>
        <taxon>Rhodocyclales</taxon>
        <taxon>Rhodocyclaceae</taxon>
        <taxon>Rhodocyclus</taxon>
    </lineage>
</organism>
<evidence type="ECO:0000259" key="5">
    <source>
        <dbReference type="Pfam" id="PF05433"/>
    </source>
</evidence>
<dbReference type="InterPro" id="IPR051407">
    <property type="entry name" value="Bact_OM_lipoprot/Surf_antigen"/>
</dbReference>
<dbReference type="PANTHER" id="PTHR35603:SF2">
    <property type="entry name" value="OUTER MEMBRANE LIPOPROTEIN"/>
    <property type="match status" value="1"/>
</dbReference>
<comment type="caution">
    <text evidence="6">The sequence shown here is derived from an EMBL/GenBank/DDBJ whole genome shotgun (WGS) entry which is preliminary data.</text>
</comment>
<evidence type="ECO:0000256" key="4">
    <source>
        <dbReference type="SAM" id="Phobius"/>
    </source>
</evidence>
<evidence type="ECO:0000256" key="3">
    <source>
        <dbReference type="SAM" id="MobiDB-lite"/>
    </source>
</evidence>
<evidence type="ECO:0000256" key="2">
    <source>
        <dbReference type="ARBA" id="ARBA00023136"/>
    </source>
</evidence>
<dbReference type="EMBL" id="JAATWB010000001">
    <property type="protein sequence ID" value="NJA87729.1"/>
    <property type="molecule type" value="Genomic_DNA"/>
</dbReference>
<keyword evidence="4" id="KW-1133">Transmembrane helix</keyword>
<feature type="region of interest" description="Disordered" evidence="3">
    <location>
        <begin position="237"/>
        <end position="264"/>
    </location>
</feature>
<dbReference type="RefSeq" id="WP_167680561.1">
    <property type="nucleotide sequence ID" value="NZ_JAATWB010000001.1"/>
</dbReference>
<reference evidence="7" key="1">
    <citation type="submission" date="2020-03" db="EMBL/GenBank/DDBJ databases">
        <title>Whole-genome sequence of the purple nonsulfur bacterium Rhodocyclus tenuis DSM112.</title>
        <authorList>
            <person name="Kyndt J.A."/>
            <person name="Meyer T.E."/>
        </authorList>
    </citation>
    <scope>NUCLEOTIDE SEQUENCE [LARGE SCALE GENOMIC DNA]</scope>
    <source>
        <strain evidence="7">DSM 112</strain>
    </source>
</reference>
<proteinExistence type="predicted"/>
<feature type="region of interest" description="Disordered" evidence="3">
    <location>
        <begin position="63"/>
        <end position="123"/>
    </location>
</feature>
<comment type="subcellular location">
    <subcellularLocation>
        <location evidence="1">Membrane</location>
    </subcellularLocation>
</comment>
<accession>A0ABX0WDX7</accession>
<feature type="domain" description="Glycine zipper 2TM" evidence="5">
    <location>
        <begin position="176"/>
        <end position="215"/>
    </location>
</feature>
<feature type="compositionally biased region" description="Low complexity" evidence="3">
    <location>
        <begin position="63"/>
        <end position="74"/>
    </location>
</feature>
<name>A0ABX0WDX7_9RHOO</name>
<keyword evidence="7" id="KW-1185">Reference proteome</keyword>
<sequence length="264" mass="27146">MNPDTDHSKATALNRPHPLILVAAVAVTAASLAAIAHFAGWLPANTSTTVVAANAPSTVTTPTPLSAAPAASETPVPPAAAPVVPSAPAPGPSANPAPTKTAPPAAHKPRHARDADEDFPPVAPARPAQVQYRANEQGAYMIESAPAPVYRAPVCRDCGVVESVREIRHQAQATGLGAVTGGVIGGVVGHQIGNGHGRELATVVGAIGGAFAGNESERTLRGEREYQTTLRMDDGTLRTFSDDEAPPWRRGDRVRVGSGQITPY</sequence>
<protein>
    <submittedName>
        <fullName evidence="6">Glycine zipper 2TM domain-containing protein</fullName>
    </submittedName>
</protein>
<evidence type="ECO:0000313" key="6">
    <source>
        <dbReference type="EMBL" id="NJA87729.1"/>
    </source>
</evidence>
<gene>
    <name evidence="6" type="ORF">HCX48_00620</name>
</gene>
<dbReference type="PANTHER" id="PTHR35603">
    <property type="match status" value="1"/>
</dbReference>
<dbReference type="InterPro" id="IPR008816">
    <property type="entry name" value="Gly_zipper_2TM_dom"/>
</dbReference>
<feature type="compositionally biased region" description="Low complexity" evidence="3">
    <location>
        <begin position="96"/>
        <end position="105"/>
    </location>
</feature>
<evidence type="ECO:0000313" key="7">
    <source>
        <dbReference type="Proteomes" id="UP000720344"/>
    </source>
</evidence>
<keyword evidence="2 4" id="KW-0472">Membrane</keyword>
<evidence type="ECO:0000256" key="1">
    <source>
        <dbReference type="ARBA" id="ARBA00004370"/>
    </source>
</evidence>
<feature type="transmembrane region" description="Helical" evidence="4">
    <location>
        <begin position="19"/>
        <end position="42"/>
    </location>
</feature>
<dbReference type="Pfam" id="PF05433">
    <property type="entry name" value="Rick_17kDa_Anti"/>
    <property type="match status" value="1"/>
</dbReference>
<dbReference type="Proteomes" id="UP000720344">
    <property type="component" value="Unassembled WGS sequence"/>
</dbReference>
<feature type="compositionally biased region" description="Basic and acidic residues" evidence="3">
    <location>
        <begin position="246"/>
        <end position="255"/>
    </location>
</feature>
<feature type="compositionally biased region" description="Pro residues" evidence="3">
    <location>
        <begin position="75"/>
        <end position="95"/>
    </location>
</feature>
<keyword evidence="4" id="KW-0812">Transmembrane</keyword>